<protein>
    <recommendedName>
        <fullName evidence="5 9">Alanine racemase</fullName>
        <ecNumber evidence="5 9">5.1.1.1</ecNumber>
    </recommendedName>
</protein>
<comment type="catalytic activity">
    <reaction evidence="1 9">
        <text>L-alanine = D-alanine</text>
        <dbReference type="Rhea" id="RHEA:20249"/>
        <dbReference type="ChEBI" id="CHEBI:57416"/>
        <dbReference type="ChEBI" id="CHEBI:57972"/>
        <dbReference type="EC" id="5.1.1.1"/>
    </reaction>
</comment>
<dbReference type="PANTHER" id="PTHR30511">
    <property type="entry name" value="ALANINE RACEMASE"/>
    <property type="match status" value="1"/>
</dbReference>
<dbReference type="GO" id="GO:0030632">
    <property type="term" value="P:D-alanine biosynthetic process"/>
    <property type="evidence" value="ECO:0007669"/>
    <property type="project" value="UniProtKB-UniRule"/>
</dbReference>
<evidence type="ECO:0000256" key="10">
    <source>
        <dbReference type="PIRSR" id="PIRSR600821-50"/>
    </source>
</evidence>
<evidence type="ECO:0000313" key="13">
    <source>
        <dbReference type="EMBL" id="MBU3844165.1"/>
    </source>
</evidence>
<dbReference type="GO" id="GO:0030170">
    <property type="term" value="F:pyridoxal phosphate binding"/>
    <property type="evidence" value="ECO:0007669"/>
    <property type="project" value="UniProtKB-UniRule"/>
</dbReference>
<comment type="function">
    <text evidence="9">Catalyzes the interconversion of L-alanine and D-alanine. May also act on other amino acids.</text>
</comment>
<feature type="binding site" evidence="9 11">
    <location>
        <position position="130"/>
    </location>
    <ligand>
        <name>substrate</name>
    </ligand>
</feature>
<dbReference type="FunFam" id="2.40.37.10:FF:000002">
    <property type="entry name" value="Alanine racemase"/>
    <property type="match status" value="1"/>
</dbReference>
<dbReference type="Gene3D" id="3.20.20.10">
    <property type="entry name" value="Alanine racemase"/>
    <property type="match status" value="1"/>
</dbReference>
<evidence type="ECO:0000256" key="4">
    <source>
        <dbReference type="ARBA" id="ARBA00007880"/>
    </source>
</evidence>
<proteinExistence type="inferred from homology"/>
<feature type="modified residue" description="N6-(pyridoxal phosphate)lysine" evidence="9 10">
    <location>
        <position position="34"/>
    </location>
</feature>
<name>A0A948WXV1_9GAMM</name>
<comment type="similarity">
    <text evidence="4 9">Belongs to the alanine racemase family.</text>
</comment>
<dbReference type="SUPFAM" id="SSF51419">
    <property type="entry name" value="PLP-binding barrel"/>
    <property type="match status" value="1"/>
</dbReference>
<keyword evidence="6 9" id="KW-0663">Pyridoxal phosphate</keyword>
<dbReference type="InterPro" id="IPR020622">
    <property type="entry name" value="Ala_racemase_pyridoxalP-BS"/>
</dbReference>
<reference evidence="13" key="2">
    <citation type="submission" date="2021-04" db="EMBL/GenBank/DDBJ databases">
        <authorList>
            <person name="Gilroy R."/>
        </authorList>
    </citation>
    <scope>NUCLEOTIDE SEQUENCE</scope>
    <source>
        <strain evidence="13">378</strain>
    </source>
</reference>
<feature type="active site" description="Proton acceptor; specific for L-alanine" evidence="9">
    <location>
        <position position="256"/>
    </location>
</feature>
<dbReference type="PRINTS" id="PR00992">
    <property type="entry name" value="ALARACEMASE"/>
</dbReference>
<dbReference type="GO" id="GO:0005829">
    <property type="term" value="C:cytosol"/>
    <property type="evidence" value="ECO:0007669"/>
    <property type="project" value="TreeGrafter"/>
</dbReference>
<dbReference type="InterPro" id="IPR000821">
    <property type="entry name" value="Ala_racemase"/>
</dbReference>
<dbReference type="InterPro" id="IPR011079">
    <property type="entry name" value="Ala_racemase_C"/>
</dbReference>
<evidence type="ECO:0000256" key="5">
    <source>
        <dbReference type="ARBA" id="ARBA00013089"/>
    </source>
</evidence>
<dbReference type="GO" id="GO:0008784">
    <property type="term" value="F:alanine racemase activity"/>
    <property type="evidence" value="ECO:0007669"/>
    <property type="project" value="UniProtKB-UniRule"/>
</dbReference>
<dbReference type="SUPFAM" id="SSF50621">
    <property type="entry name" value="Alanine racemase C-terminal domain-like"/>
    <property type="match status" value="1"/>
</dbReference>
<evidence type="ECO:0000256" key="2">
    <source>
        <dbReference type="ARBA" id="ARBA00001933"/>
    </source>
</evidence>
<evidence type="ECO:0000313" key="14">
    <source>
        <dbReference type="Proteomes" id="UP000733611"/>
    </source>
</evidence>
<feature type="domain" description="Alanine racemase C-terminal" evidence="12">
    <location>
        <begin position="235"/>
        <end position="359"/>
    </location>
</feature>
<accession>A0A948WXV1</accession>
<evidence type="ECO:0000256" key="3">
    <source>
        <dbReference type="ARBA" id="ARBA00004752"/>
    </source>
</evidence>
<dbReference type="CDD" id="cd06827">
    <property type="entry name" value="PLPDE_III_AR_proteobact"/>
    <property type="match status" value="1"/>
</dbReference>
<dbReference type="SMART" id="SM01005">
    <property type="entry name" value="Ala_racemase_C"/>
    <property type="match status" value="1"/>
</dbReference>
<dbReference type="PANTHER" id="PTHR30511:SF4">
    <property type="entry name" value="ALANINE RACEMASE, BIOSYNTHETIC"/>
    <property type="match status" value="1"/>
</dbReference>
<dbReference type="Gene3D" id="2.40.37.10">
    <property type="entry name" value="Lyase, Ornithine Decarboxylase, Chain A, domain 1"/>
    <property type="match status" value="1"/>
</dbReference>
<dbReference type="HAMAP" id="MF_01201">
    <property type="entry name" value="Ala_racemase"/>
    <property type="match status" value="1"/>
</dbReference>
<evidence type="ECO:0000256" key="8">
    <source>
        <dbReference type="ARBA" id="ARBA00037912"/>
    </source>
</evidence>
<evidence type="ECO:0000256" key="1">
    <source>
        <dbReference type="ARBA" id="ARBA00000316"/>
    </source>
</evidence>
<dbReference type="InterPro" id="IPR009006">
    <property type="entry name" value="Ala_racemase/Decarboxylase_C"/>
</dbReference>
<comment type="cofactor">
    <cofactor evidence="2 9 10">
        <name>pyridoxal 5'-phosphate</name>
        <dbReference type="ChEBI" id="CHEBI:597326"/>
    </cofactor>
</comment>
<dbReference type="PROSITE" id="PS00395">
    <property type="entry name" value="ALANINE_RACEMASE"/>
    <property type="match status" value="1"/>
</dbReference>
<dbReference type="Pfam" id="PF01168">
    <property type="entry name" value="Ala_racemase_N"/>
    <property type="match status" value="1"/>
</dbReference>
<evidence type="ECO:0000256" key="9">
    <source>
        <dbReference type="HAMAP-Rule" id="MF_01201"/>
    </source>
</evidence>
<dbReference type="FunFam" id="3.20.20.10:FF:000002">
    <property type="entry name" value="Alanine racemase"/>
    <property type="match status" value="1"/>
</dbReference>
<dbReference type="Pfam" id="PF00842">
    <property type="entry name" value="Ala_racemase_C"/>
    <property type="match status" value="1"/>
</dbReference>
<reference evidence="13" key="1">
    <citation type="journal article" date="2021" name="PeerJ">
        <title>Extensive microbial diversity within the chicken gut microbiome revealed by metagenomics and culture.</title>
        <authorList>
            <person name="Gilroy R."/>
            <person name="Ravi A."/>
            <person name="Getino M."/>
            <person name="Pursley I."/>
            <person name="Horton D.L."/>
            <person name="Alikhan N.F."/>
            <person name="Baker D."/>
            <person name="Gharbi K."/>
            <person name="Hall N."/>
            <person name="Watson M."/>
            <person name="Adriaenssens E.M."/>
            <person name="Foster-Nyarko E."/>
            <person name="Jarju S."/>
            <person name="Secka A."/>
            <person name="Antonio M."/>
            <person name="Oren A."/>
            <person name="Chaudhuri R.R."/>
            <person name="La Ragione R."/>
            <person name="Hildebrand F."/>
            <person name="Pallen M.J."/>
        </authorList>
    </citation>
    <scope>NUCLEOTIDE SEQUENCE</scope>
    <source>
        <strain evidence="13">378</strain>
    </source>
</reference>
<comment type="caution">
    <text evidence="13">The sequence shown here is derived from an EMBL/GenBank/DDBJ whole genome shotgun (WGS) entry which is preliminary data.</text>
</comment>
<evidence type="ECO:0000256" key="6">
    <source>
        <dbReference type="ARBA" id="ARBA00022898"/>
    </source>
</evidence>
<organism evidence="13 14">
    <name type="scientific">Candidatus Anaerobiospirillum pullicola</name>
    <dbReference type="NCBI Taxonomy" id="2838451"/>
    <lineage>
        <taxon>Bacteria</taxon>
        <taxon>Pseudomonadati</taxon>
        <taxon>Pseudomonadota</taxon>
        <taxon>Gammaproteobacteria</taxon>
        <taxon>Aeromonadales</taxon>
        <taxon>Succinivibrionaceae</taxon>
        <taxon>Anaerobiospirillum</taxon>
    </lineage>
</organism>
<keyword evidence="7 9" id="KW-0413">Isomerase</keyword>
<evidence type="ECO:0000256" key="11">
    <source>
        <dbReference type="PIRSR" id="PIRSR600821-52"/>
    </source>
</evidence>
<dbReference type="InterPro" id="IPR001608">
    <property type="entry name" value="Ala_racemase_N"/>
</dbReference>
<sequence>MKSVTAVINIAALKANIDTIKGFTPQSKIIAVVKANAYGHGLITVAQALTDQVDAFAVARLPEAMELRAAGITKPVVLLEGFLNDEDIPTISAQGFFTAIHDMEQIEAIERTAIAKPIHAWLKIDIGMHRLGASHDQVQMMKQRLEQSSKIVQPIGLISHLSVADTPGMEDYNQEQIAYFFEVAQDFTGDLCLANSAGIISWPQARTAYVRPGIIMYGISPYPDKTGPDLGLQPVMTLKSSIIAMRKVKKGDRVGYGAAWTAPYDTILGIVAAGYGDGYPRTMPNGAPVLINGRYAPTAGHVCMDMLFVDLGPESKDKIGDEAILWGQGLPVEKIASLCGTIPYELVCRIMPRVNMEVQA</sequence>
<gene>
    <name evidence="13" type="primary">alr</name>
    <name evidence="13" type="ORF">H9847_04740</name>
</gene>
<evidence type="ECO:0000256" key="7">
    <source>
        <dbReference type="ARBA" id="ARBA00023235"/>
    </source>
</evidence>
<dbReference type="InterPro" id="IPR029066">
    <property type="entry name" value="PLP-binding_barrel"/>
</dbReference>
<dbReference type="EC" id="5.1.1.1" evidence="5 9"/>
<dbReference type="AlphaFoldDB" id="A0A948WXV1"/>
<evidence type="ECO:0000259" key="12">
    <source>
        <dbReference type="SMART" id="SM01005"/>
    </source>
</evidence>
<dbReference type="Proteomes" id="UP000733611">
    <property type="component" value="Unassembled WGS sequence"/>
</dbReference>
<comment type="pathway">
    <text evidence="8 9">Amino-acid biosynthesis; D-alanine biosynthesis; D-alanine from L-alanine: step 1/1.</text>
</comment>
<feature type="active site" description="Proton acceptor; specific for D-alanine" evidence="9">
    <location>
        <position position="34"/>
    </location>
</feature>
<feature type="binding site" evidence="9 11">
    <location>
        <position position="304"/>
    </location>
    <ligand>
        <name>substrate</name>
    </ligand>
</feature>
<dbReference type="NCBIfam" id="TIGR00492">
    <property type="entry name" value="alr"/>
    <property type="match status" value="1"/>
</dbReference>
<comment type="pathway">
    <text evidence="3">Cell wall biogenesis; peptidoglycan biosynthesis.</text>
</comment>
<dbReference type="EMBL" id="JAHLFE010000094">
    <property type="protein sequence ID" value="MBU3844165.1"/>
    <property type="molecule type" value="Genomic_DNA"/>
</dbReference>